<feature type="transmembrane region" description="Helical" evidence="8">
    <location>
        <begin position="358"/>
        <end position="380"/>
    </location>
</feature>
<dbReference type="EC" id="2.7.13.3" evidence="2"/>
<evidence type="ECO:0000256" key="5">
    <source>
        <dbReference type="ARBA" id="ARBA00022777"/>
    </source>
</evidence>
<evidence type="ECO:0000256" key="1">
    <source>
        <dbReference type="ARBA" id="ARBA00000085"/>
    </source>
</evidence>
<dbReference type="InterPro" id="IPR013587">
    <property type="entry name" value="Nitrate/nitrite_sensing"/>
</dbReference>
<feature type="region of interest" description="Disordered" evidence="7">
    <location>
        <begin position="878"/>
        <end position="978"/>
    </location>
</feature>
<dbReference type="Gene3D" id="3.30.565.10">
    <property type="entry name" value="Histidine kinase-like ATPase, C-terminal domain"/>
    <property type="match status" value="1"/>
</dbReference>
<evidence type="ECO:0000256" key="6">
    <source>
        <dbReference type="ARBA" id="ARBA00023012"/>
    </source>
</evidence>
<dbReference type="SUPFAM" id="SSF55874">
    <property type="entry name" value="ATPase domain of HSP90 chaperone/DNA topoisomerase II/histidine kinase"/>
    <property type="match status" value="1"/>
</dbReference>
<dbReference type="GO" id="GO:0000160">
    <property type="term" value="P:phosphorelay signal transduction system"/>
    <property type="evidence" value="ECO:0007669"/>
    <property type="project" value="UniProtKB-KW"/>
</dbReference>
<keyword evidence="8" id="KW-1133">Transmembrane helix</keyword>
<keyword evidence="5 10" id="KW-0418">Kinase</keyword>
<protein>
    <recommendedName>
        <fullName evidence="2">histidine kinase</fullName>
        <ecNumber evidence="2">2.7.13.3</ecNumber>
    </recommendedName>
</protein>
<name>A0A3N2GYS5_9PSEU</name>
<dbReference type="Pfam" id="PF08376">
    <property type="entry name" value="NIT"/>
    <property type="match status" value="1"/>
</dbReference>
<feature type="compositionally biased region" description="Basic and acidic residues" evidence="7">
    <location>
        <begin position="853"/>
        <end position="865"/>
    </location>
</feature>
<evidence type="ECO:0000256" key="4">
    <source>
        <dbReference type="ARBA" id="ARBA00022679"/>
    </source>
</evidence>
<dbReference type="InterPro" id="IPR003594">
    <property type="entry name" value="HATPase_dom"/>
</dbReference>
<evidence type="ECO:0000256" key="7">
    <source>
        <dbReference type="SAM" id="MobiDB-lite"/>
    </source>
</evidence>
<feature type="region of interest" description="Disordered" evidence="7">
    <location>
        <begin position="1"/>
        <end position="43"/>
    </location>
</feature>
<keyword evidence="3" id="KW-0597">Phosphoprotein</keyword>
<dbReference type="AlphaFoldDB" id="A0A3N2GYS5"/>
<dbReference type="PANTHER" id="PTHR44936:SF9">
    <property type="entry name" value="SENSOR PROTEIN CREC"/>
    <property type="match status" value="1"/>
</dbReference>
<dbReference type="GO" id="GO:0004673">
    <property type="term" value="F:protein histidine kinase activity"/>
    <property type="evidence" value="ECO:0007669"/>
    <property type="project" value="UniProtKB-EC"/>
</dbReference>
<dbReference type="PANTHER" id="PTHR44936">
    <property type="entry name" value="SENSOR PROTEIN CREC"/>
    <property type="match status" value="1"/>
</dbReference>
<feature type="region of interest" description="Disordered" evidence="7">
    <location>
        <begin position="747"/>
        <end position="810"/>
    </location>
</feature>
<reference evidence="10 11" key="1">
    <citation type="submission" date="2018-11" db="EMBL/GenBank/DDBJ databases">
        <title>Sequencing the genomes of 1000 actinobacteria strains.</title>
        <authorList>
            <person name="Klenk H.-P."/>
        </authorList>
    </citation>
    <scope>NUCLEOTIDE SEQUENCE [LARGE SCALE GENOMIC DNA]</scope>
    <source>
        <strain evidence="10 11">DSM 44348</strain>
    </source>
</reference>
<comment type="caution">
    <text evidence="10">The sequence shown here is derived from an EMBL/GenBank/DDBJ whole genome shotgun (WGS) entry which is preliminary data.</text>
</comment>
<dbReference type="InterPro" id="IPR050980">
    <property type="entry name" value="2C_sensor_his_kinase"/>
</dbReference>
<keyword evidence="8" id="KW-0812">Transmembrane</keyword>
<evidence type="ECO:0000313" key="10">
    <source>
        <dbReference type="EMBL" id="ROS41782.1"/>
    </source>
</evidence>
<dbReference type="Proteomes" id="UP000274843">
    <property type="component" value="Unassembled WGS sequence"/>
</dbReference>
<feature type="region of interest" description="Disordered" evidence="7">
    <location>
        <begin position="827"/>
        <end position="865"/>
    </location>
</feature>
<evidence type="ECO:0000259" key="9">
    <source>
        <dbReference type="SMART" id="SM00387"/>
    </source>
</evidence>
<dbReference type="EMBL" id="RKHY01000001">
    <property type="protein sequence ID" value="ROS41782.1"/>
    <property type="molecule type" value="Genomic_DNA"/>
</dbReference>
<sequence>MPQPTSGERGRKAVSPAESPVAQSNDVGAQDNAIGASTGGDGSRRVRGLANWRVNAKIAAVVAVPTAAALSLAGLRVYDSFDTMTVYQHAEQRIELSQKVAAEVDALQRERDAMSAWIASGRPADRTELDDAISTAENAADTVRGAVSEVAAISDDATSARYQQGLARLDGLSQLRSSAGATDFPSLAAQAGYTGVIDALQLIADEFDADITDQGLQDRHEALGFLADAKEFSAQQNSYLRSAAIRGRFDPAELKNLTTAQSNLVAAIDRFNAVATPQAQLDYSTTLSGPQVSQRFTLQQLALLRAQANPPLALAIDPGAVAQSSSQTLDLISQVQNRLLDDAKTYTDGLISAQQQNLLITVAIILAGLLLVLTLMYVVARSLIRPLRTLRSTALQVAEVHLPDAVERIMREADPAAAAAKAIEPVPVHTTEEIGQVARSFDVVHGQAVRLAAEQALLRDNVNGIFVNLSRRSQRLVERQLAVIDLLEADEQDPDHLASLFELDHLATRLRRNGESLLVLSGAGLSKSMPKPVSAADVIGAAVSEIEQYARVDVGAIPEVAVRGPSVHDLVHLLAELLDNATYFSEPETKVSVRAVVTRKKALAIQITDRGVGMSPEQIAEANRRLADPPDLDVSVTRRMGLYVVARLAQRQGIEVRLRENEDIDGGVIARIVVPPDLLGPVAREPMPRPAETSSPNLPPVPAQRTPSNLSRREPAQPQEAETGVLRPLDQPISLDDLVAGSTDAAYLSRGKPRAEEPRPNGSTPPQPEEQPNHFGSLALPKREPQYVPVTEQPAEEPPSNESIFDDDVPTKRLPIYQSVVSRWFSAEGEDPASVSGDLEEELPAAAEEAPEADDKSADLWHSVSDEGWRAAQSLLESREEEITPAGLPKRVPNAHLVPGSIPAGETDAFTDTTVGRPGQGALARSAEAARERMASFQRGYVSGRHALQENTPGPYDQGDPVSGGGTTPPDEAVRSEE</sequence>
<dbReference type="Gene3D" id="6.10.340.10">
    <property type="match status" value="1"/>
</dbReference>
<dbReference type="InterPro" id="IPR036890">
    <property type="entry name" value="HATPase_C_sf"/>
</dbReference>
<proteinExistence type="predicted"/>
<feature type="domain" description="Histidine kinase/HSP90-like ATPase" evidence="9">
    <location>
        <begin position="565"/>
        <end position="678"/>
    </location>
</feature>
<evidence type="ECO:0000256" key="3">
    <source>
        <dbReference type="ARBA" id="ARBA00022553"/>
    </source>
</evidence>
<comment type="catalytic activity">
    <reaction evidence="1">
        <text>ATP + protein L-histidine = ADP + protein N-phospho-L-histidine.</text>
        <dbReference type="EC" id="2.7.13.3"/>
    </reaction>
</comment>
<keyword evidence="11" id="KW-1185">Reference proteome</keyword>
<accession>A0A3N2GYS5</accession>
<keyword evidence="4" id="KW-0808">Transferase</keyword>
<keyword evidence="6" id="KW-0902">Two-component regulatory system</keyword>
<dbReference type="Pfam" id="PF02518">
    <property type="entry name" value="HATPase_c"/>
    <property type="match status" value="1"/>
</dbReference>
<dbReference type="SMART" id="SM00387">
    <property type="entry name" value="HATPase_c"/>
    <property type="match status" value="1"/>
</dbReference>
<organism evidence="10 11">
    <name type="scientific">Amycolatopsis thermoflava</name>
    <dbReference type="NCBI Taxonomy" id="84480"/>
    <lineage>
        <taxon>Bacteria</taxon>
        <taxon>Bacillati</taxon>
        <taxon>Actinomycetota</taxon>
        <taxon>Actinomycetes</taxon>
        <taxon>Pseudonocardiales</taxon>
        <taxon>Pseudonocardiaceae</taxon>
        <taxon>Amycolatopsis</taxon>
        <taxon>Amycolatopsis methanolica group</taxon>
    </lineage>
</organism>
<feature type="region of interest" description="Disordered" evidence="7">
    <location>
        <begin position="679"/>
        <end position="730"/>
    </location>
</feature>
<evidence type="ECO:0000256" key="2">
    <source>
        <dbReference type="ARBA" id="ARBA00012438"/>
    </source>
</evidence>
<gene>
    <name evidence="10" type="ORF">EDD35_4153</name>
</gene>
<evidence type="ECO:0000256" key="8">
    <source>
        <dbReference type="SAM" id="Phobius"/>
    </source>
</evidence>
<keyword evidence="8" id="KW-0472">Membrane</keyword>
<evidence type="ECO:0000313" key="11">
    <source>
        <dbReference type="Proteomes" id="UP000274843"/>
    </source>
</evidence>